<name>A0A922MCV9_SPOEX</name>
<evidence type="ECO:0000313" key="2">
    <source>
        <dbReference type="EMBL" id="KAH9634572.1"/>
    </source>
</evidence>
<comment type="caution">
    <text evidence="2">The sequence shown here is derived from an EMBL/GenBank/DDBJ whole genome shotgun (WGS) entry which is preliminary data.</text>
</comment>
<evidence type="ECO:0000313" key="3">
    <source>
        <dbReference type="Proteomes" id="UP000814243"/>
    </source>
</evidence>
<evidence type="ECO:0000256" key="1">
    <source>
        <dbReference type="SAM" id="Phobius"/>
    </source>
</evidence>
<dbReference type="EMBL" id="JACEFF010000604">
    <property type="protein sequence ID" value="KAH9634572.1"/>
    <property type="molecule type" value="Genomic_DNA"/>
</dbReference>
<gene>
    <name evidence="2" type="ORF">HF086_006197</name>
</gene>
<proteinExistence type="predicted"/>
<reference evidence="2" key="1">
    <citation type="journal article" date="2021" name="G3 (Bethesda)">
        <title>Genome and transcriptome analysis of the beet armyworm Spodoptera exigua reveals targets for pest control. .</title>
        <authorList>
            <person name="Simon S."/>
            <person name="Breeschoten T."/>
            <person name="Jansen H.J."/>
            <person name="Dirks R.P."/>
            <person name="Schranz M.E."/>
            <person name="Ros V.I.D."/>
        </authorList>
    </citation>
    <scope>NUCLEOTIDE SEQUENCE</scope>
    <source>
        <strain evidence="2">TB_SE_WUR_2020</strain>
    </source>
</reference>
<dbReference type="AlphaFoldDB" id="A0A922MCV9"/>
<protein>
    <submittedName>
        <fullName evidence="2">Uncharacterized protein</fullName>
    </submittedName>
</protein>
<feature type="transmembrane region" description="Helical" evidence="1">
    <location>
        <begin position="33"/>
        <end position="54"/>
    </location>
</feature>
<keyword evidence="1" id="KW-0812">Transmembrane</keyword>
<sequence>MSMYLQGARSNGVATSVISHTSRTNGHAHSGNYIILSIKVLLLLKVMLYIFCVVKIMLMIADAEGGAPPGAEEDAGAESGAGDAAGATDVDMAPATNGQTVCMALYIVGQLTVRISRLPLPLVLAYNVANGNIRHKYGACVMSTHTRSADVVTSRVLRGEQSCQYNTVWCVCMSCNDVRRD</sequence>
<organism evidence="2 3">
    <name type="scientific">Spodoptera exigua</name>
    <name type="common">Beet armyworm</name>
    <name type="synonym">Noctua fulgens</name>
    <dbReference type="NCBI Taxonomy" id="7107"/>
    <lineage>
        <taxon>Eukaryota</taxon>
        <taxon>Metazoa</taxon>
        <taxon>Ecdysozoa</taxon>
        <taxon>Arthropoda</taxon>
        <taxon>Hexapoda</taxon>
        <taxon>Insecta</taxon>
        <taxon>Pterygota</taxon>
        <taxon>Neoptera</taxon>
        <taxon>Endopterygota</taxon>
        <taxon>Lepidoptera</taxon>
        <taxon>Glossata</taxon>
        <taxon>Ditrysia</taxon>
        <taxon>Noctuoidea</taxon>
        <taxon>Noctuidae</taxon>
        <taxon>Amphipyrinae</taxon>
        <taxon>Spodoptera</taxon>
    </lineage>
</organism>
<keyword evidence="1" id="KW-1133">Transmembrane helix</keyword>
<accession>A0A922MCV9</accession>
<keyword evidence="1" id="KW-0472">Membrane</keyword>
<dbReference type="Proteomes" id="UP000814243">
    <property type="component" value="Unassembled WGS sequence"/>
</dbReference>